<evidence type="ECO:0000313" key="1">
    <source>
        <dbReference type="EMBL" id="CAP94711.1"/>
    </source>
</evidence>
<dbReference type="Proteomes" id="UP000000724">
    <property type="component" value="Contig Pc00c18"/>
</dbReference>
<dbReference type="VEuPathDB" id="FungiDB:PCH_Pc18g04870"/>
<proteinExistence type="predicted"/>
<dbReference type="OrthoDB" id="10400872at2759"/>
<dbReference type="AlphaFoldDB" id="B6HBV9"/>
<dbReference type="HOGENOM" id="CLU_091082_0_0_1"/>
<sequence>MGASKPESSFRTVLSGVQIRNGRAEDQFRNSSARAVKPAFRQSSLGHKWEAITDQQPDLVVLQSRSGVRRGTIGYQSKFRRCKQNTRPAIVYGDYHATCKGASGKYAAKMQAQLNMSARVDKFRRELCCLQPTVTCNHEWVWQVPIRLALNREQRDGHRRAATGQCTYDCYHNLSLDEHERAKRQGGDAEMDVHMVIGRSRIKVRIRRPQTDRVLYFHAVMKHSVPRGKFLVWASWDFTRLQAAAAGWLLETPLSAWLGPNPGALDG</sequence>
<protein>
    <submittedName>
        <fullName evidence="1">Uncharacterized protein</fullName>
    </submittedName>
</protein>
<dbReference type="EMBL" id="AM920433">
    <property type="protein sequence ID" value="CAP94711.1"/>
    <property type="molecule type" value="Genomic_DNA"/>
</dbReference>
<evidence type="ECO:0000313" key="2">
    <source>
        <dbReference type="Proteomes" id="UP000000724"/>
    </source>
</evidence>
<keyword evidence="2" id="KW-1185">Reference proteome</keyword>
<accession>B6HBV9</accession>
<organism evidence="1 2">
    <name type="scientific">Penicillium rubens (strain ATCC 28089 / DSM 1075 / NRRL 1951 / Wisconsin 54-1255)</name>
    <name type="common">Penicillium chrysogenum</name>
    <dbReference type="NCBI Taxonomy" id="500485"/>
    <lineage>
        <taxon>Eukaryota</taxon>
        <taxon>Fungi</taxon>
        <taxon>Dikarya</taxon>
        <taxon>Ascomycota</taxon>
        <taxon>Pezizomycotina</taxon>
        <taxon>Eurotiomycetes</taxon>
        <taxon>Eurotiomycetidae</taxon>
        <taxon>Eurotiales</taxon>
        <taxon>Aspergillaceae</taxon>
        <taxon>Penicillium</taxon>
        <taxon>Penicillium chrysogenum species complex</taxon>
    </lineage>
</organism>
<name>B6HBV9_PENRW</name>
<reference evidence="1 2" key="1">
    <citation type="journal article" date="2008" name="Nat. Biotechnol.">
        <title>Genome sequencing and analysis of the filamentous fungus Penicillium chrysogenum.</title>
        <authorList>
            <person name="van den Berg M.A."/>
            <person name="Albang R."/>
            <person name="Albermann K."/>
            <person name="Badger J.H."/>
            <person name="Daran J.-M."/>
            <person name="Driessen A.J.M."/>
            <person name="Garcia-Estrada C."/>
            <person name="Fedorova N.D."/>
            <person name="Harris D.M."/>
            <person name="Heijne W.H.M."/>
            <person name="Joardar V.S."/>
            <person name="Kiel J.A.K.W."/>
            <person name="Kovalchuk A."/>
            <person name="Martin J.F."/>
            <person name="Nierman W.C."/>
            <person name="Nijland J.G."/>
            <person name="Pronk J.T."/>
            <person name="Roubos J.A."/>
            <person name="van der Klei I.J."/>
            <person name="van Peij N.N.M.E."/>
            <person name="Veenhuis M."/>
            <person name="von Doehren H."/>
            <person name="Wagner C."/>
            <person name="Wortman J.R."/>
            <person name="Bovenberg R.A.L."/>
        </authorList>
    </citation>
    <scope>NUCLEOTIDE SEQUENCE [LARGE SCALE GENOMIC DNA]</scope>
    <source>
        <strain evidence="2">ATCC 28089 / DSM 1075 / NRRL 1951 / Wisconsin 54-1255</strain>
    </source>
</reference>
<dbReference type="OMA" id="FRRELCC"/>
<gene>
    <name evidence="1" type="ORF">Pc18g04870</name>
    <name evidence="1" type="ORF">PCH_Pc18g04870</name>
</gene>